<feature type="domain" description="Heterokaryon incompatibility" evidence="1">
    <location>
        <begin position="3"/>
        <end position="61"/>
    </location>
</feature>
<reference evidence="2" key="1">
    <citation type="journal article" date="2020" name="Stud. Mycol.">
        <title>101 Dothideomycetes genomes: a test case for predicting lifestyles and emergence of pathogens.</title>
        <authorList>
            <person name="Haridas S."/>
            <person name="Albert R."/>
            <person name="Binder M."/>
            <person name="Bloem J."/>
            <person name="Labutti K."/>
            <person name="Salamov A."/>
            <person name="Andreopoulos B."/>
            <person name="Baker S."/>
            <person name="Barry K."/>
            <person name="Bills G."/>
            <person name="Bluhm B."/>
            <person name="Cannon C."/>
            <person name="Castanera R."/>
            <person name="Culley D."/>
            <person name="Daum C."/>
            <person name="Ezra D."/>
            <person name="Gonzalez J."/>
            <person name="Henrissat B."/>
            <person name="Kuo A."/>
            <person name="Liang C."/>
            <person name="Lipzen A."/>
            <person name="Lutzoni F."/>
            <person name="Magnuson J."/>
            <person name="Mondo S."/>
            <person name="Nolan M."/>
            <person name="Ohm R."/>
            <person name="Pangilinan J."/>
            <person name="Park H.-J."/>
            <person name="Ramirez L."/>
            <person name="Alfaro M."/>
            <person name="Sun H."/>
            <person name="Tritt A."/>
            <person name="Yoshinaga Y."/>
            <person name="Zwiers L.-H."/>
            <person name="Turgeon B."/>
            <person name="Goodwin S."/>
            <person name="Spatafora J."/>
            <person name="Crous P."/>
            <person name="Grigoriev I."/>
        </authorList>
    </citation>
    <scope>NUCLEOTIDE SEQUENCE</scope>
    <source>
        <strain evidence="2">CBS 113818</strain>
    </source>
</reference>
<feature type="non-terminal residue" evidence="2">
    <location>
        <position position="1"/>
    </location>
</feature>
<evidence type="ECO:0000259" key="1">
    <source>
        <dbReference type="Pfam" id="PF06985"/>
    </source>
</evidence>
<dbReference type="PANTHER" id="PTHR24148">
    <property type="entry name" value="ANKYRIN REPEAT DOMAIN-CONTAINING PROTEIN 39 HOMOLOG-RELATED"/>
    <property type="match status" value="1"/>
</dbReference>
<accession>A0A6A6ZZG4</accession>
<organism evidence="2 3">
    <name type="scientific">Ophiobolus disseminans</name>
    <dbReference type="NCBI Taxonomy" id="1469910"/>
    <lineage>
        <taxon>Eukaryota</taxon>
        <taxon>Fungi</taxon>
        <taxon>Dikarya</taxon>
        <taxon>Ascomycota</taxon>
        <taxon>Pezizomycotina</taxon>
        <taxon>Dothideomycetes</taxon>
        <taxon>Pleosporomycetidae</taxon>
        <taxon>Pleosporales</taxon>
        <taxon>Pleosporineae</taxon>
        <taxon>Phaeosphaeriaceae</taxon>
        <taxon>Ophiobolus</taxon>
    </lineage>
</organism>
<evidence type="ECO:0000313" key="3">
    <source>
        <dbReference type="Proteomes" id="UP000799424"/>
    </source>
</evidence>
<evidence type="ECO:0000313" key="2">
    <source>
        <dbReference type="EMBL" id="KAF2825715.1"/>
    </source>
</evidence>
<dbReference type="Pfam" id="PF06985">
    <property type="entry name" value="HET"/>
    <property type="match status" value="1"/>
</dbReference>
<dbReference type="Proteomes" id="UP000799424">
    <property type="component" value="Unassembled WGS sequence"/>
</dbReference>
<name>A0A6A6ZZG4_9PLEO</name>
<dbReference type="InterPro" id="IPR052895">
    <property type="entry name" value="HetReg/Transcr_Mod"/>
</dbReference>
<keyword evidence="3" id="KW-1185">Reference proteome</keyword>
<protein>
    <recommendedName>
        <fullName evidence="1">Heterokaryon incompatibility domain-containing protein</fullName>
    </recommendedName>
</protein>
<proteinExistence type="predicted"/>
<feature type="non-terminal residue" evidence="2">
    <location>
        <position position="62"/>
    </location>
</feature>
<dbReference type="AlphaFoldDB" id="A0A6A6ZZG4"/>
<dbReference type="OrthoDB" id="5386682at2759"/>
<dbReference type="InterPro" id="IPR010730">
    <property type="entry name" value="HET"/>
</dbReference>
<sequence>LAITLNRAATLRHLRLSDCARVLWVDAMCIHQNDSLERGQQMQTMGHIYARAQHVHCWFGPD</sequence>
<gene>
    <name evidence="2" type="ORF">CC86DRAFT_263096</name>
</gene>
<dbReference type="EMBL" id="MU006227">
    <property type="protein sequence ID" value="KAF2825715.1"/>
    <property type="molecule type" value="Genomic_DNA"/>
</dbReference>
<dbReference type="PANTHER" id="PTHR24148:SF73">
    <property type="entry name" value="HET DOMAIN PROTEIN (AFU_ORTHOLOGUE AFUA_8G01020)"/>
    <property type="match status" value="1"/>
</dbReference>